<feature type="transmembrane region" description="Helical" evidence="1">
    <location>
        <begin position="92"/>
        <end position="113"/>
    </location>
</feature>
<reference evidence="2 3" key="1">
    <citation type="journal article" date="2013" name="Int. J. Syst. Evol. Microbiol.">
        <title>Tumebacillus flagellatus sp. nov., an alpha-amylase/pullulanase-producing bacterium isolated from cassava wastewater.</title>
        <authorList>
            <person name="Wang Q."/>
            <person name="Xie N."/>
            <person name="Qin Y."/>
            <person name="Shen N."/>
            <person name="Zhu J."/>
            <person name="Mi H."/>
            <person name="Huang R."/>
        </authorList>
    </citation>
    <scope>NUCLEOTIDE SEQUENCE [LARGE SCALE GENOMIC DNA]</scope>
    <source>
        <strain evidence="2 3">GST4</strain>
    </source>
</reference>
<dbReference type="OrthoDB" id="2381689at2"/>
<keyword evidence="1" id="KW-1133">Transmembrane helix</keyword>
<dbReference type="Proteomes" id="UP000027931">
    <property type="component" value="Unassembled WGS sequence"/>
</dbReference>
<dbReference type="AlphaFoldDB" id="A0A074LXT2"/>
<gene>
    <name evidence="2" type="ORF">EL26_01395</name>
</gene>
<keyword evidence="1" id="KW-0812">Transmembrane</keyword>
<evidence type="ECO:0000313" key="2">
    <source>
        <dbReference type="EMBL" id="KEO85240.1"/>
    </source>
</evidence>
<dbReference type="RefSeq" id="WP_038083541.1">
    <property type="nucleotide sequence ID" value="NZ_JMIR01000001.1"/>
</dbReference>
<protein>
    <submittedName>
        <fullName evidence="2">Uncharacterized protein</fullName>
    </submittedName>
</protein>
<proteinExistence type="predicted"/>
<evidence type="ECO:0000313" key="3">
    <source>
        <dbReference type="Proteomes" id="UP000027931"/>
    </source>
</evidence>
<organism evidence="2 3">
    <name type="scientific">Tumebacillus flagellatus</name>
    <dbReference type="NCBI Taxonomy" id="1157490"/>
    <lineage>
        <taxon>Bacteria</taxon>
        <taxon>Bacillati</taxon>
        <taxon>Bacillota</taxon>
        <taxon>Bacilli</taxon>
        <taxon>Bacillales</taxon>
        <taxon>Alicyclobacillaceae</taxon>
        <taxon>Tumebacillus</taxon>
    </lineage>
</organism>
<keyword evidence="3" id="KW-1185">Reference proteome</keyword>
<accession>A0A074LXT2</accession>
<feature type="transmembrane region" description="Helical" evidence="1">
    <location>
        <begin position="61"/>
        <end position="80"/>
    </location>
</feature>
<keyword evidence="1" id="KW-0472">Membrane</keyword>
<feature type="transmembrane region" description="Helical" evidence="1">
    <location>
        <begin position="119"/>
        <end position="142"/>
    </location>
</feature>
<name>A0A074LXT2_9BACL</name>
<evidence type="ECO:0000256" key="1">
    <source>
        <dbReference type="SAM" id="Phobius"/>
    </source>
</evidence>
<dbReference type="EMBL" id="JMIR01000001">
    <property type="protein sequence ID" value="KEO85240.1"/>
    <property type="molecule type" value="Genomic_DNA"/>
</dbReference>
<comment type="caution">
    <text evidence="2">The sequence shown here is derived from an EMBL/GenBank/DDBJ whole genome shotgun (WGS) entry which is preliminary data.</text>
</comment>
<dbReference type="STRING" id="1157490.EL26_01395"/>
<sequence length="153" mass="17962">MALILMEAVAILLFWLLIEKDRVREWLPLVLTGMFLRFLYQFFLMDWCKVWVVSGPQWAKLWAPISADVTIWPVVVLIFIQYMPASKWRFGYASLFVAGTVLYIKALSWLHIVDTRPPWNIGFGVFVQGLFYSILYGLWHWLSPQMQRGGSRT</sequence>